<feature type="transmembrane region" description="Helical" evidence="5">
    <location>
        <begin position="162"/>
        <end position="193"/>
    </location>
</feature>
<sequence>MMLRAQFQVRALDSFRVLRDEMNASCGGAGLIPNSGGCLSIQLGIKRSLRLQCRGGRKSILISCKSSRGNSSDGGGQSTNAHDDHDHDFLQASLLISETLLHYRMWRQGFREDMSWRLPGRSNPFAVLSKETRPDMSFIGHEFLRRFQSPTIFLKVSCDGDFLLPIIVGMVISTCIIALLLANLILINFYLVFNVGEFAIEKLIDNFQEGGGNGDCPDQFQLVRNLVEKLGYEVKMVRITERVVNTYFARVYISKPGENEILSVDVCPFDAINVANKCKAPIHVRKQIVFTDAIRISYGMGRVHDRKTTYDVSLDSPADGPDSLSEELDIVKNMNLAVKEERYGDAAMWRDKLMELRQSRHEQ</sequence>
<dbReference type="PROSITE" id="PS51658">
    <property type="entry name" value="BFN"/>
    <property type="match status" value="1"/>
</dbReference>
<feature type="domain" description="BFN" evidence="6">
    <location>
        <begin position="133"/>
        <end position="296"/>
    </location>
</feature>
<evidence type="ECO:0000256" key="3">
    <source>
        <dbReference type="ARBA" id="ARBA00025428"/>
    </source>
</evidence>
<keyword evidence="2" id="KW-0378">Hydrolase</keyword>
<organism evidence="7 8">
    <name type="scientific">Hevea brasiliensis</name>
    <name type="common">Para rubber tree</name>
    <name type="synonym">Siphonia brasiliensis</name>
    <dbReference type="NCBI Taxonomy" id="3981"/>
    <lineage>
        <taxon>Eukaryota</taxon>
        <taxon>Viridiplantae</taxon>
        <taxon>Streptophyta</taxon>
        <taxon>Embryophyta</taxon>
        <taxon>Tracheophyta</taxon>
        <taxon>Spermatophyta</taxon>
        <taxon>Magnoliopsida</taxon>
        <taxon>eudicotyledons</taxon>
        <taxon>Gunneridae</taxon>
        <taxon>Pentapetalae</taxon>
        <taxon>rosids</taxon>
        <taxon>fabids</taxon>
        <taxon>Malpighiales</taxon>
        <taxon>Euphorbiaceae</taxon>
        <taxon>Crotonoideae</taxon>
        <taxon>Micrandreae</taxon>
        <taxon>Hevea</taxon>
    </lineage>
</organism>
<dbReference type="InterPro" id="IPR036104">
    <property type="entry name" value="BFN_sf"/>
</dbReference>
<gene>
    <name evidence="7" type="ORF">GH714_016394</name>
</gene>
<evidence type="ECO:0000256" key="2">
    <source>
        <dbReference type="ARBA" id="ARBA00022722"/>
    </source>
</evidence>
<dbReference type="Gene3D" id="3.10.690.10">
    <property type="entry name" value="Bifunctional nuclease domain"/>
    <property type="match status" value="1"/>
</dbReference>
<evidence type="ECO:0000313" key="8">
    <source>
        <dbReference type="Proteomes" id="UP000467840"/>
    </source>
</evidence>
<protein>
    <recommendedName>
        <fullName evidence="6">BFN domain-containing protein</fullName>
    </recommendedName>
</protein>
<dbReference type="GO" id="GO:0004518">
    <property type="term" value="F:nuclease activity"/>
    <property type="evidence" value="ECO:0007669"/>
    <property type="project" value="UniProtKB-UniRule"/>
</dbReference>
<dbReference type="GO" id="GO:0005634">
    <property type="term" value="C:nucleus"/>
    <property type="evidence" value="ECO:0007669"/>
    <property type="project" value="TreeGrafter"/>
</dbReference>
<keyword evidence="5" id="KW-1133">Transmembrane helix</keyword>
<comment type="function">
    <text evidence="3">Bifunctional nuclease with both RNase and DNase activities. Involved in basal defense response. Participates in abscisic acid-derived callose deposition following infection by a necrotrophic pathogen.</text>
</comment>
<keyword evidence="2" id="KW-0540">Nuclease</keyword>
<dbReference type="Pfam" id="PF02577">
    <property type="entry name" value="BFN_dom"/>
    <property type="match status" value="1"/>
</dbReference>
<dbReference type="PANTHER" id="PTHR15160">
    <property type="entry name" value="VON HIPPEL-LINDAU PROTEIN"/>
    <property type="match status" value="1"/>
</dbReference>
<evidence type="ECO:0000259" key="6">
    <source>
        <dbReference type="PROSITE" id="PS51658"/>
    </source>
</evidence>
<accession>A0A6A6LXX8</accession>
<dbReference type="GO" id="GO:0030891">
    <property type="term" value="C:VCB complex"/>
    <property type="evidence" value="ECO:0007669"/>
    <property type="project" value="TreeGrafter"/>
</dbReference>
<keyword evidence="5" id="KW-0472">Membrane</keyword>
<dbReference type="GO" id="GO:0016567">
    <property type="term" value="P:protein ubiquitination"/>
    <property type="evidence" value="ECO:0007669"/>
    <property type="project" value="TreeGrafter"/>
</dbReference>
<evidence type="ECO:0000256" key="5">
    <source>
        <dbReference type="SAM" id="Phobius"/>
    </source>
</evidence>
<feature type="region of interest" description="Disordered" evidence="4">
    <location>
        <begin position="65"/>
        <end position="84"/>
    </location>
</feature>
<keyword evidence="8" id="KW-1185">Reference proteome</keyword>
<dbReference type="EMBL" id="JAAGAX010000008">
    <property type="protein sequence ID" value="KAF2306312.1"/>
    <property type="molecule type" value="Genomic_DNA"/>
</dbReference>
<dbReference type="SUPFAM" id="SSF103256">
    <property type="entry name" value="Hypothetical protein TM0160"/>
    <property type="match status" value="1"/>
</dbReference>
<dbReference type="Proteomes" id="UP000467840">
    <property type="component" value="Chromosome 9"/>
</dbReference>
<proteinExistence type="inferred from homology"/>
<evidence type="ECO:0000313" key="7">
    <source>
        <dbReference type="EMBL" id="KAF2306312.1"/>
    </source>
</evidence>
<keyword evidence="5" id="KW-0812">Transmembrane</keyword>
<comment type="caution">
    <text evidence="7">The sequence shown here is derived from an EMBL/GenBank/DDBJ whole genome shotgun (WGS) entry which is preliminary data.</text>
</comment>
<evidence type="ECO:0000256" key="4">
    <source>
        <dbReference type="SAM" id="MobiDB-lite"/>
    </source>
</evidence>
<comment type="similarity">
    <text evidence="1">Belongs to the bifunctional nuclease family.</text>
</comment>
<name>A0A6A6LXX8_HEVBR</name>
<dbReference type="InterPro" id="IPR003729">
    <property type="entry name" value="Bi_nuclease_dom"/>
</dbReference>
<reference evidence="7 8" key="1">
    <citation type="journal article" date="2020" name="Mol. Plant">
        <title>The Chromosome-Based Rubber Tree Genome Provides New Insights into Spurge Genome Evolution and Rubber Biosynthesis.</title>
        <authorList>
            <person name="Liu J."/>
            <person name="Shi C."/>
            <person name="Shi C.C."/>
            <person name="Li W."/>
            <person name="Zhang Q.J."/>
            <person name="Zhang Y."/>
            <person name="Li K."/>
            <person name="Lu H.F."/>
            <person name="Shi C."/>
            <person name="Zhu S.T."/>
            <person name="Xiao Z.Y."/>
            <person name="Nan H."/>
            <person name="Yue Y."/>
            <person name="Zhu X.G."/>
            <person name="Wu Y."/>
            <person name="Hong X.N."/>
            <person name="Fan G.Y."/>
            <person name="Tong Y."/>
            <person name="Zhang D."/>
            <person name="Mao C.L."/>
            <person name="Liu Y.L."/>
            <person name="Hao S.J."/>
            <person name="Liu W.Q."/>
            <person name="Lv M.Q."/>
            <person name="Zhang H.B."/>
            <person name="Liu Y."/>
            <person name="Hu-Tang G.R."/>
            <person name="Wang J.P."/>
            <person name="Wang J.H."/>
            <person name="Sun Y.H."/>
            <person name="Ni S.B."/>
            <person name="Chen W.B."/>
            <person name="Zhang X.C."/>
            <person name="Jiao Y.N."/>
            <person name="Eichler E.E."/>
            <person name="Li G.H."/>
            <person name="Liu X."/>
            <person name="Gao L.Z."/>
        </authorList>
    </citation>
    <scope>NUCLEOTIDE SEQUENCE [LARGE SCALE GENOMIC DNA]</scope>
    <source>
        <strain evidence="8">cv. GT1</strain>
        <tissue evidence="7">Leaf</tissue>
    </source>
</reference>
<dbReference type="PANTHER" id="PTHR15160:SF1">
    <property type="entry name" value="VON HIPPEL-LINDAU DISEASE TUMOR SUPPRESSOR"/>
    <property type="match status" value="1"/>
</dbReference>
<dbReference type="AlphaFoldDB" id="A0A6A6LXX8"/>
<evidence type="ECO:0000256" key="1">
    <source>
        <dbReference type="ARBA" id="ARBA00009095"/>
    </source>
</evidence>